<dbReference type="FunFam" id="3.30.565.10:FF:000006">
    <property type="entry name" value="Sensor histidine kinase WalK"/>
    <property type="match status" value="1"/>
</dbReference>
<gene>
    <name evidence="12" type="ORF">PW52_09755</name>
</gene>
<evidence type="ECO:0000256" key="4">
    <source>
        <dbReference type="ARBA" id="ARBA00022679"/>
    </source>
</evidence>
<dbReference type="InterPro" id="IPR036097">
    <property type="entry name" value="HisK_dim/P_sf"/>
</dbReference>
<keyword evidence="9" id="KW-0802">TPR repeat</keyword>
<keyword evidence="13" id="KW-1185">Reference proteome</keyword>
<dbReference type="PATRIC" id="fig|1435349.4.peg.2944"/>
<dbReference type="InterPro" id="IPR036890">
    <property type="entry name" value="HATPase_C_sf"/>
</dbReference>
<dbReference type="CDD" id="cd00082">
    <property type="entry name" value="HisKA"/>
    <property type="match status" value="1"/>
</dbReference>
<dbReference type="PANTHER" id="PTHR42878">
    <property type="entry name" value="TWO-COMPONENT HISTIDINE KINASE"/>
    <property type="match status" value="1"/>
</dbReference>
<evidence type="ECO:0000256" key="9">
    <source>
        <dbReference type="PROSITE-ProRule" id="PRU00339"/>
    </source>
</evidence>
<dbReference type="STRING" id="1435349.PW52_09755"/>
<dbReference type="InterPro" id="IPR003594">
    <property type="entry name" value="HATPase_dom"/>
</dbReference>
<keyword evidence="8" id="KW-0902">Two-component regulatory system</keyword>
<dbReference type="PANTHER" id="PTHR42878:SF7">
    <property type="entry name" value="SENSOR HISTIDINE KINASE GLRK"/>
    <property type="match status" value="1"/>
</dbReference>
<evidence type="ECO:0000259" key="11">
    <source>
        <dbReference type="PROSITE" id="PS50109"/>
    </source>
</evidence>
<dbReference type="SUPFAM" id="SSF47384">
    <property type="entry name" value="Homodimeric domain of signal transducing histidine kinase"/>
    <property type="match status" value="1"/>
</dbReference>
<dbReference type="EC" id="2.7.13.3" evidence="2"/>
<dbReference type="Gene3D" id="3.30.565.10">
    <property type="entry name" value="Histidine kinase-like ATPase, C-terminal domain"/>
    <property type="match status" value="1"/>
</dbReference>
<name>A0A0D7W8J9_9FLAO</name>
<keyword evidence="10" id="KW-0472">Membrane</keyword>
<dbReference type="RefSeq" id="WP_044632760.1">
    <property type="nucleotide sequence ID" value="NZ_JTDW01000006.1"/>
</dbReference>
<keyword evidence="10" id="KW-0812">Transmembrane</keyword>
<evidence type="ECO:0000313" key="12">
    <source>
        <dbReference type="EMBL" id="KJD35379.1"/>
    </source>
</evidence>
<evidence type="ECO:0000313" key="13">
    <source>
        <dbReference type="Proteomes" id="UP000032578"/>
    </source>
</evidence>
<organism evidence="12 13">
    <name type="scientific">Neotamlana sedimentorum</name>
    <dbReference type="NCBI Taxonomy" id="1435349"/>
    <lineage>
        <taxon>Bacteria</taxon>
        <taxon>Pseudomonadati</taxon>
        <taxon>Bacteroidota</taxon>
        <taxon>Flavobacteriia</taxon>
        <taxon>Flavobacteriales</taxon>
        <taxon>Flavobacteriaceae</taxon>
        <taxon>Neotamlana</taxon>
    </lineage>
</organism>
<dbReference type="GO" id="GO:0005524">
    <property type="term" value="F:ATP binding"/>
    <property type="evidence" value="ECO:0007669"/>
    <property type="project" value="UniProtKB-KW"/>
</dbReference>
<dbReference type="PRINTS" id="PR00344">
    <property type="entry name" value="BCTRLSENSOR"/>
</dbReference>
<dbReference type="GO" id="GO:0000155">
    <property type="term" value="F:phosphorelay sensor kinase activity"/>
    <property type="evidence" value="ECO:0007669"/>
    <property type="project" value="InterPro"/>
</dbReference>
<keyword evidence="3" id="KW-0597">Phosphoprotein</keyword>
<keyword evidence="10" id="KW-1133">Transmembrane helix</keyword>
<dbReference type="PROSITE" id="PS50005">
    <property type="entry name" value="TPR"/>
    <property type="match status" value="1"/>
</dbReference>
<dbReference type="Gene3D" id="1.25.40.10">
    <property type="entry name" value="Tetratricopeptide repeat domain"/>
    <property type="match status" value="2"/>
</dbReference>
<evidence type="ECO:0000256" key="1">
    <source>
        <dbReference type="ARBA" id="ARBA00000085"/>
    </source>
</evidence>
<keyword evidence="5" id="KW-0547">Nucleotide-binding</keyword>
<dbReference type="SMART" id="SM00388">
    <property type="entry name" value="HisKA"/>
    <property type="match status" value="1"/>
</dbReference>
<evidence type="ECO:0000256" key="10">
    <source>
        <dbReference type="SAM" id="Phobius"/>
    </source>
</evidence>
<keyword evidence="4" id="KW-0808">Transferase</keyword>
<dbReference type="InterPro" id="IPR003661">
    <property type="entry name" value="HisK_dim/P_dom"/>
</dbReference>
<dbReference type="GO" id="GO:0007234">
    <property type="term" value="P:osmosensory signaling via phosphorelay pathway"/>
    <property type="evidence" value="ECO:0007669"/>
    <property type="project" value="TreeGrafter"/>
</dbReference>
<feature type="repeat" description="TPR" evidence="9">
    <location>
        <begin position="162"/>
        <end position="195"/>
    </location>
</feature>
<comment type="caution">
    <text evidence="12">The sequence shown here is derived from an EMBL/GenBank/DDBJ whole genome shotgun (WGS) entry which is preliminary data.</text>
</comment>
<dbReference type="Proteomes" id="UP000032578">
    <property type="component" value="Unassembled WGS sequence"/>
</dbReference>
<dbReference type="Pfam" id="PF13424">
    <property type="entry name" value="TPR_12"/>
    <property type="match status" value="1"/>
</dbReference>
<dbReference type="AlphaFoldDB" id="A0A0D7W8J9"/>
<dbReference type="Gene3D" id="1.10.287.130">
    <property type="match status" value="1"/>
</dbReference>
<evidence type="ECO:0000256" key="2">
    <source>
        <dbReference type="ARBA" id="ARBA00012438"/>
    </source>
</evidence>
<dbReference type="InterPro" id="IPR050351">
    <property type="entry name" value="BphY/WalK/GraS-like"/>
</dbReference>
<evidence type="ECO:0000256" key="5">
    <source>
        <dbReference type="ARBA" id="ARBA00022741"/>
    </source>
</evidence>
<dbReference type="SMART" id="SM00028">
    <property type="entry name" value="TPR"/>
    <property type="match status" value="4"/>
</dbReference>
<evidence type="ECO:0000256" key="7">
    <source>
        <dbReference type="ARBA" id="ARBA00022840"/>
    </source>
</evidence>
<dbReference type="OrthoDB" id="9810447at2"/>
<dbReference type="SUPFAM" id="SSF81901">
    <property type="entry name" value="HCP-like"/>
    <property type="match status" value="1"/>
</dbReference>
<evidence type="ECO:0000256" key="6">
    <source>
        <dbReference type="ARBA" id="ARBA00022777"/>
    </source>
</evidence>
<protein>
    <recommendedName>
        <fullName evidence="2">histidine kinase</fullName>
        <ecNumber evidence="2">2.7.13.3</ecNumber>
    </recommendedName>
</protein>
<keyword evidence="6" id="KW-0418">Kinase</keyword>
<dbReference type="InterPro" id="IPR019734">
    <property type="entry name" value="TPR_rpt"/>
</dbReference>
<dbReference type="EMBL" id="JTDW01000006">
    <property type="protein sequence ID" value="KJD35379.1"/>
    <property type="molecule type" value="Genomic_DNA"/>
</dbReference>
<feature type="transmembrane region" description="Helical" evidence="10">
    <location>
        <begin position="408"/>
        <end position="429"/>
    </location>
</feature>
<dbReference type="SUPFAM" id="SSF55874">
    <property type="entry name" value="ATPase domain of HSP90 chaperone/DNA topoisomerase II/histidine kinase"/>
    <property type="match status" value="1"/>
</dbReference>
<dbReference type="InterPro" id="IPR004358">
    <property type="entry name" value="Sig_transdc_His_kin-like_C"/>
</dbReference>
<comment type="catalytic activity">
    <reaction evidence="1">
        <text>ATP + protein L-histidine = ADP + protein N-phospho-L-histidine.</text>
        <dbReference type="EC" id="2.7.13.3"/>
    </reaction>
</comment>
<dbReference type="Pfam" id="PF02518">
    <property type="entry name" value="HATPase_c"/>
    <property type="match status" value="1"/>
</dbReference>
<accession>A0A0D7W8J9</accession>
<dbReference type="InterPro" id="IPR011990">
    <property type="entry name" value="TPR-like_helical_dom_sf"/>
</dbReference>
<evidence type="ECO:0000256" key="3">
    <source>
        <dbReference type="ARBA" id="ARBA00022553"/>
    </source>
</evidence>
<feature type="domain" description="Histidine kinase" evidence="11">
    <location>
        <begin position="475"/>
        <end position="689"/>
    </location>
</feature>
<dbReference type="GO" id="GO:0030295">
    <property type="term" value="F:protein kinase activator activity"/>
    <property type="evidence" value="ECO:0007669"/>
    <property type="project" value="TreeGrafter"/>
</dbReference>
<evidence type="ECO:0000256" key="8">
    <source>
        <dbReference type="ARBA" id="ARBA00023012"/>
    </source>
</evidence>
<dbReference type="InterPro" id="IPR005467">
    <property type="entry name" value="His_kinase_dom"/>
</dbReference>
<dbReference type="GO" id="GO:0000156">
    <property type="term" value="F:phosphorelay response regulator activity"/>
    <property type="evidence" value="ECO:0007669"/>
    <property type="project" value="TreeGrafter"/>
</dbReference>
<dbReference type="PROSITE" id="PS50109">
    <property type="entry name" value="HIS_KIN"/>
    <property type="match status" value="1"/>
</dbReference>
<sequence length="693" mass="79364">MRIKFLIFLYLINFIGFSQTKDDDIDTLAIELAFQEQDSLKVKTSLKLIKSLYDIGSYDRALQYVIESEKLSNALNYKDAQAEITYYKSLIYDKKGDYINAISGFSKSKDLFIALNDTISIAKVNNSIGLIEVKKGNYKKGLQHTLVAVQHLQNTQHYDELNIAYTNLANTYNYLSKPEKAIEYYTKALDVQKLLNKKRDEVATNFKLAELYSLKKEYRKAIEVYENMLNNDSLSREDRAHLYPKLGGEYLNFNDFENASKYLIKGYNLNINQNNSADFLIVLNHLGELNINKNRLIIAEKQLKKSGILAKELKNDKELLRHYLLMKNLDSIKKRFDRAYIWQQKYYELKTVLLKKQHQLSNQIATSTITNTSLSSFDSLLHEAETKPIVQPLETHYSSNENYDKLKLLFYGVLAALAIVSTFLIFMYLKRNNTIKYTQELEEKNIKIELQNEAFLEQTKHLESVNNVKDKLFSIVSHDLKDSLSSITGFIDLLRDGSLSRDEFENLIPELSENASNASLLLFNLLNWSKSQMQSLEPKPTLFDVQEVFKEKVKIIENRLENKGINITDLSLRDFAYADRSMVEIVIQNLLANALKFSKIGDTITVSNHISDGNCIISVADTGVGISKENIEKLFKNNSFTTIGTNNEKGTGLGLSICKELVELNNGKIWVESTLGVGSTFYVQLPKNRPTKD</sequence>
<proteinExistence type="predicted"/>
<reference evidence="12 13" key="1">
    <citation type="submission" date="2014-11" db="EMBL/GenBank/DDBJ databases">
        <title>Tamlana sedimentorum sp. nov., isolated from shallow sand sediments of the Sea of Japan.</title>
        <authorList>
            <person name="Romanenko L.A."/>
        </authorList>
    </citation>
    <scope>NUCLEOTIDE SEQUENCE [LARGE SCALE GENOMIC DNA]</scope>
    <source>
        <strain evidence="12 13">JCM 19808</strain>
    </source>
</reference>
<keyword evidence="7 12" id="KW-0067">ATP-binding</keyword>
<dbReference type="SMART" id="SM00387">
    <property type="entry name" value="HATPase_c"/>
    <property type="match status" value="1"/>
</dbReference>